<sequence length="1021" mass="111124">MSLLALTRDLFLSGFPAEKWEALVREWADRHGSTVTQDQFGNEIWGAIRPLLTVYPRDRTLAYLRTAITSELLPLHVLVSRLLAAPLLGASKKPEDLSLLDTLCQLALVTHLARNSGGQLMPTPKVASIPFVIDAVHNGIELVKFAFSLPPSEPSSLSPTVFPHSLPTSAPEVLCLILDSLSDTSLISSAEVAHLLTHLNDIMHLPLSPATAQRISEWSNHLTFAALHAPEDIFATLHLDNGEAITMQNLPLAPQAISTSVELVQTRAITPSDGHDVTSSMLLRHLVRHTATVGCGNTPSAVAHLLAAFRSMGSNALTFTSNLLSAALRILSKLVQQPHATDERLIWTELILVRIPQLLKRLDEIITGAGTSLDDDFRSGLRGAITGLFSSPDVLDACNSSVFPPPILAAEPTSEFQEGLPTAEDSSREPHRFKYDFLHAFVAADLVDYTTFAVPLLPDLPSDPLVYNRLLGEAQELGVPIEACLSSKFEIDIPRSESLALIDRVLPDFDVHPILVEVIIKMYKSGIDANDMETTSALSQILYTHAHLLDILSLQTSLIPLIERALVCIEAFDYVALGDAQTALGQYGDVALFVQTCLYRYHLMDQSFLAPDGRMLSYAFLTTTWSNLSLHSLLPTDRTVANSWLKAIFDSNSEGIDDELLRSTSPQLLLRLASSIFIEAMNAFVNSDPPDRDTLMNGISYFLGPLLNWTLPGVLLAITSEIERQGPSSSVLLEVLKVLVTAPGCPRPAILIAGSSIYRILDKPSVHRMAATSQLDLDPIRIKIDQLMGLNNQGNVPVPRQAGTIHADVPQLIIREALEHSSDEPLQLPLRHLLLYRPHQILSALFYELRRRYSSGNDGSGAGLSPHALAVSTCIMNAPREMAGVAMLSASTTLLPFALEAFIPVLLASIDQESAAGPDGSIHVDVLCSMIGSSVLNAWHLERARQTVESFFAGKPGNGGEEESGSGNRLEGNGPPRWSSFVGRLVNDFVQWLLSPDGPTSRGTLLQKLRSTPEYAGHFVL</sequence>
<dbReference type="PANTHER" id="PTHR35784:SF1">
    <property type="entry name" value="MEDIATOR OF RNA POLYMERASE II TRANSCRIPTION SUBUNIT 5"/>
    <property type="match status" value="1"/>
</dbReference>
<dbReference type="PANTHER" id="PTHR35784">
    <property type="entry name" value="MEDIATOR OF RNA POLYMERASE II TRANSCRIPTION SUBUNIT 5"/>
    <property type="match status" value="1"/>
</dbReference>
<dbReference type="GO" id="GO:0003712">
    <property type="term" value="F:transcription coregulator activity"/>
    <property type="evidence" value="ECO:0007669"/>
    <property type="project" value="InterPro"/>
</dbReference>
<dbReference type="InterPro" id="IPR014801">
    <property type="entry name" value="Mediator_Med5_fun"/>
</dbReference>
<dbReference type="GO" id="GO:0006357">
    <property type="term" value="P:regulation of transcription by RNA polymerase II"/>
    <property type="evidence" value="ECO:0007669"/>
    <property type="project" value="InterPro"/>
</dbReference>
<keyword evidence="5 9" id="KW-0010">Activator</keyword>
<feature type="compositionally biased region" description="Low complexity" evidence="10">
    <location>
        <begin position="965"/>
        <end position="974"/>
    </location>
</feature>
<evidence type="ECO:0000256" key="7">
    <source>
        <dbReference type="ARBA" id="ARBA00023242"/>
    </source>
</evidence>
<evidence type="ECO:0000256" key="2">
    <source>
        <dbReference type="ARBA" id="ARBA00008782"/>
    </source>
</evidence>
<comment type="subcellular location">
    <subcellularLocation>
        <location evidence="1 9">Nucleus</location>
    </subcellularLocation>
</comment>
<keyword evidence="6 9" id="KW-0804">Transcription</keyword>
<evidence type="ECO:0000256" key="9">
    <source>
        <dbReference type="RuleBase" id="RU364142"/>
    </source>
</evidence>
<gene>
    <name evidence="9" type="primary">MED5</name>
    <name evidence="11" type="ORF">BS47DRAFT_1485424</name>
</gene>
<evidence type="ECO:0000256" key="8">
    <source>
        <dbReference type="ARBA" id="ARBA00031256"/>
    </source>
</evidence>
<dbReference type="Proteomes" id="UP000886523">
    <property type="component" value="Unassembled WGS sequence"/>
</dbReference>
<reference evidence="11" key="1">
    <citation type="journal article" date="2020" name="Nat. Commun.">
        <title>Large-scale genome sequencing of mycorrhizal fungi provides insights into the early evolution of symbiotic traits.</title>
        <authorList>
            <person name="Miyauchi S."/>
            <person name="Kiss E."/>
            <person name="Kuo A."/>
            <person name="Drula E."/>
            <person name="Kohler A."/>
            <person name="Sanchez-Garcia M."/>
            <person name="Morin E."/>
            <person name="Andreopoulos B."/>
            <person name="Barry K.W."/>
            <person name="Bonito G."/>
            <person name="Buee M."/>
            <person name="Carver A."/>
            <person name="Chen C."/>
            <person name="Cichocki N."/>
            <person name="Clum A."/>
            <person name="Culley D."/>
            <person name="Crous P.W."/>
            <person name="Fauchery L."/>
            <person name="Girlanda M."/>
            <person name="Hayes R.D."/>
            <person name="Keri Z."/>
            <person name="LaButti K."/>
            <person name="Lipzen A."/>
            <person name="Lombard V."/>
            <person name="Magnuson J."/>
            <person name="Maillard F."/>
            <person name="Murat C."/>
            <person name="Nolan M."/>
            <person name="Ohm R.A."/>
            <person name="Pangilinan J."/>
            <person name="Pereira M.F."/>
            <person name="Perotto S."/>
            <person name="Peter M."/>
            <person name="Pfister S."/>
            <person name="Riley R."/>
            <person name="Sitrit Y."/>
            <person name="Stielow J.B."/>
            <person name="Szollosi G."/>
            <person name="Zifcakova L."/>
            <person name="Stursova M."/>
            <person name="Spatafora J.W."/>
            <person name="Tedersoo L."/>
            <person name="Vaario L.M."/>
            <person name="Yamada A."/>
            <person name="Yan M."/>
            <person name="Wang P."/>
            <person name="Xu J."/>
            <person name="Bruns T."/>
            <person name="Baldrian P."/>
            <person name="Vilgalys R."/>
            <person name="Dunand C."/>
            <person name="Henrissat B."/>
            <person name="Grigoriev I.V."/>
            <person name="Hibbett D."/>
            <person name="Nagy L.G."/>
            <person name="Martin F.M."/>
        </authorList>
    </citation>
    <scope>NUCLEOTIDE SEQUENCE</scope>
    <source>
        <strain evidence="11">UP504</strain>
    </source>
</reference>
<evidence type="ECO:0000256" key="1">
    <source>
        <dbReference type="ARBA" id="ARBA00004123"/>
    </source>
</evidence>
<feature type="region of interest" description="Disordered" evidence="10">
    <location>
        <begin position="952"/>
        <end position="974"/>
    </location>
</feature>
<dbReference type="EMBL" id="MU128968">
    <property type="protein sequence ID" value="KAF9513804.1"/>
    <property type="molecule type" value="Genomic_DNA"/>
</dbReference>
<dbReference type="Pfam" id="PF08689">
    <property type="entry name" value="Med5"/>
    <property type="match status" value="1"/>
</dbReference>
<evidence type="ECO:0000256" key="10">
    <source>
        <dbReference type="SAM" id="MobiDB-lite"/>
    </source>
</evidence>
<evidence type="ECO:0000256" key="5">
    <source>
        <dbReference type="ARBA" id="ARBA00023159"/>
    </source>
</evidence>
<comment type="caution">
    <text evidence="11">The sequence shown here is derived from an EMBL/GenBank/DDBJ whole genome shotgun (WGS) entry which is preliminary data.</text>
</comment>
<keyword evidence="12" id="KW-1185">Reference proteome</keyword>
<dbReference type="GO" id="GO:0016592">
    <property type="term" value="C:mediator complex"/>
    <property type="evidence" value="ECO:0007669"/>
    <property type="project" value="InterPro"/>
</dbReference>
<organism evidence="11 12">
    <name type="scientific">Hydnum rufescens UP504</name>
    <dbReference type="NCBI Taxonomy" id="1448309"/>
    <lineage>
        <taxon>Eukaryota</taxon>
        <taxon>Fungi</taxon>
        <taxon>Dikarya</taxon>
        <taxon>Basidiomycota</taxon>
        <taxon>Agaricomycotina</taxon>
        <taxon>Agaricomycetes</taxon>
        <taxon>Cantharellales</taxon>
        <taxon>Hydnaceae</taxon>
        <taxon>Hydnum</taxon>
    </lineage>
</organism>
<dbReference type="OrthoDB" id="5549158at2759"/>
<evidence type="ECO:0000256" key="3">
    <source>
        <dbReference type="ARBA" id="ARBA00020628"/>
    </source>
</evidence>
<comment type="function">
    <text evidence="9">Component of the Mediator complex, a coactivator involved in the regulated transcription of nearly all RNA polymerase II-dependent genes. Mediator functions as a bridge to convey information from gene-specific regulatory proteins to the basal RNA polymerase II transcription machinery. Mediator is recruited to promoters by direct interactions with regulatory proteins and serves as a scaffold for the assembly of a functional preinitiation complex with RNA polymerase II and the general transcription factors.</text>
</comment>
<evidence type="ECO:0000256" key="6">
    <source>
        <dbReference type="ARBA" id="ARBA00023163"/>
    </source>
</evidence>
<name>A0A9P6DWJ3_9AGAM</name>
<comment type="subunit">
    <text evidence="9">Component of the Mediator complex.</text>
</comment>
<evidence type="ECO:0000256" key="4">
    <source>
        <dbReference type="ARBA" id="ARBA00023015"/>
    </source>
</evidence>
<evidence type="ECO:0000313" key="12">
    <source>
        <dbReference type="Proteomes" id="UP000886523"/>
    </source>
</evidence>
<proteinExistence type="inferred from homology"/>
<keyword evidence="4 9" id="KW-0805">Transcription regulation</keyword>
<accession>A0A9P6DWJ3</accession>
<comment type="similarity">
    <text evidence="2 9">Belongs to the Mediator complex subunit 5 family.</text>
</comment>
<protein>
    <recommendedName>
        <fullName evidence="3 9">Mediator of RNA polymerase II transcription subunit 5</fullName>
    </recommendedName>
    <alternativeName>
        <fullName evidence="8 9">Mediator complex subunit 5</fullName>
    </alternativeName>
</protein>
<evidence type="ECO:0000313" key="11">
    <source>
        <dbReference type="EMBL" id="KAF9513804.1"/>
    </source>
</evidence>
<keyword evidence="7 9" id="KW-0539">Nucleus</keyword>
<dbReference type="AlphaFoldDB" id="A0A9P6DWJ3"/>